<sequence>MGEKIVINPLTRISGFLEIEVYIENHIIKNAKSSGMLFRGFEKMLEGRPPLDAIYFTQRICGICSTAHSIASALALEDALKVVPNENDRMIRDMIHGCEFLQNHLRHFYQYTFPDYVKGPQINPLYKESHGDYRLPKIVDEKLSKHYIASIEYSRQAHKMLAILGGKAPHNHGVFVGGVTVNMNASIFIELKSIIASIKGFIENIMIEDVGIIAKYYSDYFHNGKGYGNFISYGVFDDDYNAPFIYVKPAVLRNDKRYPFDDKKITENIYYAWYKADQVNISPKEGYVETDRYKENAYSFIKAPRYDESPMEVGPLARLWLSGEYTRGVSTMDRTIARVLEAKKICNIIENLLTKIRLGPSNQQRYEIPNRAYGIGLKGTTRGALGHWLFIENQKIKKYTIITPTSWNTSPMDSNGVKGVIEKALIGTYVKDVKNPVEVGRIVRSFDPCVSCATHIMSNKYNSMTIRIV</sequence>
<dbReference type="PROSITE" id="PS00507">
    <property type="entry name" value="NI_HGENASE_L_1"/>
    <property type="match status" value="1"/>
</dbReference>
<keyword evidence="7 9" id="KW-0560">Oxidoreductase</keyword>
<comment type="subcellular location">
    <subcellularLocation>
        <location evidence="2">Cell envelope</location>
    </subcellularLocation>
</comment>
<feature type="binding site" evidence="8">
    <location>
        <position position="452"/>
    </location>
    <ligand>
        <name>Fe cation</name>
        <dbReference type="ChEBI" id="CHEBI:24875"/>
    </ligand>
</feature>
<keyword evidence="6 8" id="KW-0479">Metal-binding</keyword>
<dbReference type="InterPro" id="IPR001501">
    <property type="entry name" value="Ni-dep_hyd_lsu"/>
</dbReference>
<comment type="cofactor">
    <cofactor evidence="1 8">
        <name>Ni(2+)</name>
        <dbReference type="ChEBI" id="CHEBI:49786"/>
    </cofactor>
</comment>
<dbReference type="RefSeq" id="WP_132245395.1">
    <property type="nucleotide sequence ID" value="NZ_SLWV01000012.1"/>
</dbReference>
<comment type="similarity">
    <text evidence="3 9">Belongs to the [NiFe]/[NiFeSe] hydrogenase large subunit family.</text>
</comment>
<feature type="binding site" evidence="8">
    <location>
        <position position="449"/>
    </location>
    <ligand>
        <name>Ni(2+)</name>
        <dbReference type="ChEBI" id="CHEBI:49786"/>
    </ligand>
</feature>
<accession>A0A4V2SB94</accession>
<dbReference type="OrthoDB" id="9761717at2"/>
<feature type="binding site" evidence="8">
    <location>
        <position position="61"/>
    </location>
    <ligand>
        <name>Ni(2+)</name>
        <dbReference type="ChEBI" id="CHEBI:49786"/>
    </ligand>
</feature>
<dbReference type="Pfam" id="PF00374">
    <property type="entry name" value="NiFeSe_Hases"/>
    <property type="match status" value="3"/>
</dbReference>
<feature type="binding site" evidence="8">
    <location>
        <position position="455"/>
    </location>
    <ligand>
        <name>Mg(2+)</name>
        <dbReference type="ChEBI" id="CHEBI:18420"/>
    </ligand>
</feature>
<dbReference type="EMBL" id="SLWV01000012">
    <property type="protein sequence ID" value="TCO74630.1"/>
    <property type="molecule type" value="Genomic_DNA"/>
</dbReference>
<evidence type="ECO:0000256" key="6">
    <source>
        <dbReference type="ARBA" id="ARBA00022723"/>
    </source>
</evidence>
<proteinExistence type="inferred from homology"/>
<reference evidence="10 11" key="1">
    <citation type="submission" date="2019-03" db="EMBL/GenBank/DDBJ databases">
        <title>Genomic Encyclopedia of Type Strains, Phase IV (KMG-IV): sequencing the most valuable type-strain genomes for metagenomic binning, comparative biology and taxonomic classification.</title>
        <authorList>
            <person name="Goeker M."/>
        </authorList>
    </citation>
    <scope>NUCLEOTIDE SEQUENCE [LARGE SCALE GENOMIC DNA]</scope>
    <source>
        <strain evidence="10 11">DSM 102940</strain>
    </source>
</reference>
<dbReference type="PANTHER" id="PTHR42958">
    <property type="entry name" value="HYDROGENASE-2 LARGE CHAIN"/>
    <property type="match status" value="1"/>
</dbReference>
<feature type="binding site" evidence="8">
    <location>
        <position position="42"/>
    </location>
    <ligand>
        <name>Mg(2+)</name>
        <dbReference type="ChEBI" id="CHEBI:18420"/>
    </ligand>
</feature>
<keyword evidence="11" id="KW-1185">Reference proteome</keyword>
<dbReference type="PANTHER" id="PTHR42958:SF2">
    <property type="entry name" value="UPTAKE HYDROGENASE LARGE SUBUNIT"/>
    <property type="match status" value="1"/>
</dbReference>
<organism evidence="10 11">
    <name type="scientific">Marinisporobacter balticus</name>
    <dbReference type="NCBI Taxonomy" id="2018667"/>
    <lineage>
        <taxon>Bacteria</taxon>
        <taxon>Bacillati</taxon>
        <taxon>Bacillota</taxon>
        <taxon>Clostridia</taxon>
        <taxon>Peptostreptococcales</taxon>
        <taxon>Thermotaleaceae</taxon>
        <taxon>Marinisporobacter</taxon>
    </lineage>
</organism>
<feature type="binding site" evidence="8">
    <location>
        <position position="401"/>
    </location>
    <ligand>
        <name>Mg(2+)</name>
        <dbReference type="ChEBI" id="CHEBI:18420"/>
    </ligand>
</feature>
<evidence type="ECO:0000256" key="4">
    <source>
        <dbReference type="ARBA" id="ARBA00011771"/>
    </source>
</evidence>
<feature type="binding site" evidence="8">
    <location>
        <position position="64"/>
    </location>
    <ligand>
        <name>Ni(2+)</name>
        <dbReference type="ChEBI" id="CHEBI:49786"/>
    </ligand>
</feature>
<evidence type="ECO:0000256" key="3">
    <source>
        <dbReference type="ARBA" id="ARBA00009292"/>
    </source>
</evidence>
<dbReference type="GO" id="GO:0016151">
    <property type="term" value="F:nickel cation binding"/>
    <property type="evidence" value="ECO:0007669"/>
    <property type="project" value="InterPro"/>
</dbReference>
<evidence type="ECO:0000256" key="1">
    <source>
        <dbReference type="ARBA" id="ARBA00001967"/>
    </source>
</evidence>
<comment type="cofactor">
    <cofactor evidence="8">
        <name>Fe cation</name>
        <dbReference type="ChEBI" id="CHEBI:24875"/>
    </cofactor>
</comment>
<comment type="subunit">
    <text evidence="4">Heterodimer of a large and a small subunit.</text>
</comment>
<dbReference type="SUPFAM" id="SSF56762">
    <property type="entry name" value="HydB/Nqo4-like"/>
    <property type="match status" value="1"/>
</dbReference>
<dbReference type="PROSITE" id="PS00508">
    <property type="entry name" value="NI_HGENASE_L_2"/>
    <property type="match status" value="1"/>
</dbReference>
<feature type="binding site" evidence="8">
    <location>
        <position position="64"/>
    </location>
    <ligand>
        <name>Fe cation</name>
        <dbReference type="ChEBI" id="CHEBI:24875"/>
    </ligand>
</feature>
<keyword evidence="8" id="KW-0460">Magnesium</keyword>
<dbReference type="AlphaFoldDB" id="A0A4V2SB94"/>
<dbReference type="GO" id="GO:0008901">
    <property type="term" value="F:ferredoxin hydrogenase activity"/>
    <property type="evidence" value="ECO:0007669"/>
    <property type="project" value="InterPro"/>
</dbReference>
<keyword evidence="5 8" id="KW-0533">Nickel</keyword>
<dbReference type="InterPro" id="IPR050867">
    <property type="entry name" value="NiFe/NiFeSe_hydrgnase_LSU"/>
</dbReference>
<evidence type="ECO:0000256" key="2">
    <source>
        <dbReference type="ARBA" id="ARBA00004196"/>
    </source>
</evidence>
<evidence type="ECO:0000256" key="8">
    <source>
        <dbReference type="PIRSR" id="PIRSR601501-1"/>
    </source>
</evidence>
<evidence type="ECO:0000313" key="11">
    <source>
        <dbReference type="Proteomes" id="UP000294919"/>
    </source>
</evidence>
<evidence type="ECO:0000256" key="5">
    <source>
        <dbReference type="ARBA" id="ARBA00022596"/>
    </source>
</evidence>
<dbReference type="InterPro" id="IPR029014">
    <property type="entry name" value="NiFe-Hase_large"/>
</dbReference>
<keyword evidence="8" id="KW-0408">Iron</keyword>
<dbReference type="GO" id="GO:0030313">
    <property type="term" value="C:cell envelope"/>
    <property type="evidence" value="ECO:0007669"/>
    <property type="project" value="UniProtKB-SubCell"/>
</dbReference>
<comment type="caution">
    <text evidence="10">The sequence shown here is derived from an EMBL/GenBank/DDBJ whole genome shotgun (WGS) entry which is preliminary data.</text>
</comment>
<dbReference type="Gene3D" id="1.10.645.10">
    <property type="entry name" value="Cytochrome-c3 Hydrogenase, chain B"/>
    <property type="match status" value="1"/>
</dbReference>
<dbReference type="Proteomes" id="UP000294919">
    <property type="component" value="Unassembled WGS sequence"/>
</dbReference>
<evidence type="ECO:0000256" key="7">
    <source>
        <dbReference type="ARBA" id="ARBA00023002"/>
    </source>
</evidence>
<dbReference type="InterPro" id="IPR018194">
    <property type="entry name" value="Ni-dep_hyd_lsu_Ni_BS"/>
</dbReference>
<gene>
    <name evidence="10" type="ORF">EV214_112111</name>
</gene>
<evidence type="ECO:0000313" key="10">
    <source>
        <dbReference type="EMBL" id="TCO74630.1"/>
    </source>
</evidence>
<evidence type="ECO:0000256" key="9">
    <source>
        <dbReference type="RuleBase" id="RU003896"/>
    </source>
</evidence>
<protein>
    <submittedName>
        <fullName evidence="10">Hydrogenase large subunit</fullName>
    </submittedName>
</protein>
<name>A0A4V2SB94_9FIRM</name>